<dbReference type="OrthoDB" id="2445072at2759"/>
<dbReference type="EMBL" id="QKWP01004111">
    <property type="protein sequence ID" value="RIB00494.1"/>
    <property type="molecule type" value="Genomic_DNA"/>
</dbReference>
<gene>
    <name evidence="1" type="ORF">C2G38_2129797</name>
</gene>
<name>A0A397TRQ6_9GLOM</name>
<organism evidence="1 2">
    <name type="scientific">Gigaspora rosea</name>
    <dbReference type="NCBI Taxonomy" id="44941"/>
    <lineage>
        <taxon>Eukaryota</taxon>
        <taxon>Fungi</taxon>
        <taxon>Fungi incertae sedis</taxon>
        <taxon>Mucoromycota</taxon>
        <taxon>Glomeromycotina</taxon>
        <taxon>Glomeromycetes</taxon>
        <taxon>Diversisporales</taxon>
        <taxon>Gigasporaceae</taxon>
        <taxon>Gigaspora</taxon>
    </lineage>
</organism>
<sequence>IIEIITRWLDEIDQENDNEIKKQILEANRFKPEPNKQIHSHDVYTSKIYDTKKFSEYISRPISIVVLKCLNQ</sequence>
<accession>A0A397TRQ6</accession>
<evidence type="ECO:0000313" key="1">
    <source>
        <dbReference type="EMBL" id="RIB00494.1"/>
    </source>
</evidence>
<proteinExistence type="predicted"/>
<keyword evidence="2" id="KW-1185">Reference proteome</keyword>
<evidence type="ECO:0000313" key="2">
    <source>
        <dbReference type="Proteomes" id="UP000266673"/>
    </source>
</evidence>
<feature type="non-terminal residue" evidence="1">
    <location>
        <position position="1"/>
    </location>
</feature>
<reference evidence="1 2" key="1">
    <citation type="submission" date="2018-06" db="EMBL/GenBank/DDBJ databases">
        <title>Comparative genomics reveals the genomic features of Rhizophagus irregularis, R. cerebriforme, R. diaphanum and Gigaspora rosea, and their symbiotic lifestyle signature.</title>
        <authorList>
            <person name="Morin E."/>
            <person name="San Clemente H."/>
            <person name="Chen E.C.H."/>
            <person name="De La Providencia I."/>
            <person name="Hainaut M."/>
            <person name="Kuo A."/>
            <person name="Kohler A."/>
            <person name="Murat C."/>
            <person name="Tang N."/>
            <person name="Roy S."/>
            <person name="Loubradou J."/>
            <person name="Henrissat B."/>
            <person name="Grigoriev I.V."/>
            <person name="Corradi N."/>
            <person name="Roux C."/>
            <person name="Martin F.M."/>
        </authorList>
    </citation>
    <scope>NUCLEOTIDE SEQUENCE [LARGE SCALE GENOMIC DNA]</scope>
    <source>
        <strain evidence="1 2">DAOM 194757</strain>
    </source>
</reference>
<dbReference type="Proteomes" id="UP000266673">
    <property type="component" value="Unassembled WGS sequence"/>
</dbReference>
<protein>
    <submittedName>
        <fullName evidence="1">Uncharacterized protein</fullName>
    </submittedName>
</protein>
<dbReference type="AlphaFoldDB" id="A0A397TRQ6"/>
<comment type="caution">
    <text evidence="1">The sequence shown here is derived from an EMBL/GenBank/DDBJ whole genome shotgun (WGS) entry which is preliminary data.</text>
</comment>